<dbReference type="PROSITE" id="PS00523">
    <property type="entry name" value="SULFATASE_1"/>
    <property type="match status" value="1"/>
</dbReference>
<evidence type="ECO:0000256" key="2">
    <source>
        <dbReference type="ARBA" id="ARBA00022723"/>
    </source>
</evidence>
<evidence type="ECO:0000313" key="7">
    <source>
        <dbReference type="EMBL" id="AYF32062.1"/>
    </source>
</evidence>
<dbReference type="Gene3D" id="3.40.720.10">
    <property type="entry name" value="Alkaline Phosphatase, subunit A"/>
    <property type="match status" value="1"/>
</dbReference>
<dbReference type="GO" id="GO:0004065">
    <property type="term" value="F:arylsulfatase activity"/>
    <property type="evidence" value="ECO:0007669"/>
    <property type="project" value="TreeGrafter"/>
</dbReference>
<dbReference type="InterPro" id="IPR024607">
    <property type="entry name" value="Sulfatase_CS"/>
</dbReference>
<sequence length="766" mass="84810">MTGPLADPPYEGTIGRTYDESTEHWSAPPSAAAGTPNVVYVLLDDVGFADFGCFGAEIDTPTIDRLAASGLRYTNFHTSPLCSPTRASVLTGRNHHSVGMRMLSNFDSGFPSGRGRITHAAATVAEMLVDAGFNTMAVGKWHVAPLEHTTPSGPYDQWPLGRGFERYYGFLEAETDNFYPELVYDNHQVDPPATPEEGYHLTEDLTDRAIGFVRDQTSFTPEKPFFLYLAYAAAHAPHQAPPEYMAKYRGRYDAGWDVVRADRHRRQIGLGIIPPDAPLPPHNPGVVPWDDVPPEQRRLFARMQEAYAAMVDHTDAQLGRLVDFLERIGRLDDTIFVVMSDNGASPEGTPLGTLNPTAFQNRVPENLQDSLDRIDEIGGPRAQSNYPLGWAQVSNTPFRRYKQHTHEGGVRVPFVLSWPAGDVPGGEVRTQFQHSIDVTATVLDLVGVRPPAVRRGVPQMPLHGRSFRDGLRDPAAPPSRDRQYFEMFGHRGIYHQGWKAVAFHERGTSWDEDRWELYRIEDDPTESRDLAAEHPEVLRRLIEEFWIEAARYDVLPLDDRGFAIRARVPRPGSVRDRLDFTYLAGVPTISGAAVPPTMNRSHAITARVHRTDATQGGVIVVLGNVSGGYVLHIQDNHLVYEYNHLGTRYVLRSEGELPLGPVELTFELTKTADCQGTGRLYVDGEAAGEALFPQLLPFFHGFAGMDVGRSIHSPVSPSYPARHEFSGELEYVRFRLAASEEVGEPIAPAGGVAPRPSAGVGFEVVD</sequence>
<keyword evidence="4" id="KW-0106">Calcium</keyword>
<feature type="domain" description="Sulfatase N-terminal" evidence="6">
    <location>
        <begin position="36"/>
        <end position="448"/>
    </location>
</feature>
<comment type="similarity">
    <text evidence="1">Belongs to the sulfatase family.</text>
</comment>
<dbReference type="Proteomes" id="UP000267804">
    <property type="component" value="Chromosome"/>
</dbReference>
<accession>A0A386WVG6</accession>
<proteinExistence type="inferred from homology"/>
<dbReference type="RefSeq" id="WP_120573452.1">
    <property type="nucleotide sequence ID" value="NZ_CP024087.1"/>
</dbReference>
<evidence type="ECO:0000313" key="8">
    <source>
        <dbReference type="Proteomes" id="UP000267804"/>
    </source>
</evidence>
<dbReference type="GO" id="GO:0046872">
    <property type="term" value="F:metal ion binding"/>
    <property type="evidence" value="ECO:0007669"/>
    <property type="project" value="UniProtKB-KW"/>
</dbReference>
<gene>
    <name evidence="7" type="ORF">CSH63_32425</name>
</gene>
<dbReference type="InterPro" id="IPR013320">
    <property type="entry name" value="ConA-like_dom_sf"/>
</dbReference>
<evidence type="ECO:0000256" key="4">
    <source>
        <dbReference type="ARBA" id="ARBA00022837"/>
    </source>
</evidence>
<keyword evidence="2" id="KW-0479">Metal-binding</keyword>
<evidence type="ECO:0000259" key="6">
    <source>
        <dbReference type="Pfam" id="PF00884"/>
    </source>
</evidence>
<dbReference type="KEGG" id="mtua:CSH63_32425"/>
<evidence type="ECO:0000256" key="5">
    <source>
        <dbReference type="SAM" id="MobiDB-lite"/>
    </source>
</evidence>
<dbReference type="SUPFAM" id="SSF53649">
    <property type="entry name" value="Alkaline phosphatase-like"/>
    <property type="match status" value="1"/>
</dbReference>
<dbReference type="SUPFAM" id="SSF49899">
    <property type="entry name" value="Concanavalin A-like lectins/glucanases"/>
    <property type="match status" value="1"/>
</dbReference>
<evidence type="ECO:0000256" key="3">
    <source>
        <dbReference type="ARBA" id="ARBA00022801"/>
    </source>
</evidence>
<feature type="region of interest" description="Disordered" evidence="5">
    <location>
        <begin position="1"/>
        <end position="29"/>
    </location>
</feature>
<dbReference type="AlphaFoldDB" id="A0A386WVG6"/>
<organism evidence="7 8">
    <name type="scientific">Micromonospora tulbaghiae</name>
    <dbReference type="NCBI Taxonomy" id="479978"/>
    <lineage>
        <taxon>Bacteria</taxon>
        <taxon>Bacillati</taxon>
        <taxon>Actinomycetota</taxon>
        <taxon>Actinomycetes</taxon>
        <taxon>Micromonosporales</taxon>
        <taxon>Micromonosporaceae</taxon>
        <taxon>Micromonospora</taxon>
    </lineage>
</organism>
<dbReference type="InterPro" id="IPR000917">
    <property type="entry name" value="Sulfatase_N"/>
</dbReference>
<dbReference type="CDD" id="cd16025">
    <property type="entry name" value="PAS_like"/>
    <property type="match status" value="1"/>
</dbReference>
<dbReference type="Gene3D" id="3.30.1120.10">
    <property type="match status" value="1"/>
</dbReference>
<dbReference type="Pfam" id="PF00884">
    <property type="entry name" value="Sulfatase"/>
    <property type="match status" value="1"/>
</dbReference>
<protein>
    <submittedName>
        <fullName evidence="7">Arylsulfatase</fullName>
    </submittedName>
</protein>
<dbReference type="PANTHER" id="PTHR42693">
    <property type="entry name" value="ARYLSULFATASE FAMILY MEMBER"/>
    <property type="match status" value="1"/>
</dbReference>
<name>A0A386WVG6_9ACTN</name>
<keyword evidence="3" id="KW-0378">Hydrolase</keyword>
<dbReference type="InterPro" id="IPR017850">
    <property type="entry name" value="Alkaline_phosphatase_core_sf"/>
</dbReference>
<evidence type="ECO:0000256" key="1">
    <source>
        <dbReference type="ARBA" id="ARBA00008779"/>
    </source>
</evidence>
<reference evidence="7 8" key="1">
    <citation type="submission" date="2017-10" db="EMBL/GenBank/DDBJ databases">
        <title>Integration of genomic and chemical information greatly accelerates assignment of the full stereostructure of myelolactone, a potent inhibitor of myeloma from a marine-derived Micromonospora.</title>
        <authorList>
            <person name="Kim M.C."/>
            <person name="Machado H."/>
            <person name="Jensen P.R."/>
            <person name="Fenical W."/>
        </authorList>
    </citation>
    <scope>NUCLEOTIDE SEQUENCE [LARGE SCALE GENOMIC DNA]</scope>
    <source>
        <strain evidence="7 8">CNY-010</strain>
    </source>
</reference>
<dbReference type="InterPro" id="IPR050738">
    <property type="entry name" value="Sulfatase"/>
</dbReference>
<dbReference type="EMBL" id="CP024087">
    <property type="protein sequence ID" value="AYF32062.1"/>
    <property type="molecule type" value="Genomic_DNA"/>
</dbReference>
<feature type="region of interest" description="Disordered" evidence="5">
    <location>
        <begin position="457"/>
        <end position="477"/>
    </location>
</feature>
<dbReference type="PANTHER" id="PTHR42693:SF33">
    <property type="entry name" value="ARYLSULFATASE"/>
    <property type="match status" value="1"/>
</dbReference>